<organism evidence="1 2">
    <name type="scientific">Tagetes erecta</name>
    <name type="common">African marigold</name>
    <dbReference type="NCBI Taxonomy" id="13708"/>
    <lineage>
        <taxon>Eukaryota</taxon>
        <taxon>Viridiplantae</taxon>
        <taxon>Streptophyta</taxon>
        <taxon>Embryophyta</taxon>
        <taxon>Tracheophyta</taxon>
        <taxon>Spermatophyta</taxon>
        <taxon>Magnoliopsida</taxon>
        <taxon>eudicotyledons</taxon>
        <taxon>Gunneridae</taxon>
        <taxon>Pentapetalae</taxon>
        <taxon>asterids</taxon>
        <taxon>campanulids</taxon>
        <taxon>Asterales</taxon>
        <taxon>Asteraceae</taxon>
        <taxon>Asteroideae</taxon>
        <taxon>Heliantheae alliance</taxon>
        <taxon>Tageteae</taxon>
        <taxon>Tagetes</taxon>
    </lineage>
</organism>
<dbReference type="Proteomes" id="UP001229421">
    <property type="component" value="Unassembled WGS sequence"/>
</dbReference>
<reference evidence="1" key="1">
    <citation type="journal article" date="2023" name="bioRxiv">
        <title>Improved chromosome-level genome assembly for marigold (Tagetes erecta).</title>
        <authorList>
            <person name="Jiang F."/>
            <person name="Yuan L."/>
            <person name="Wang S."/>
            <person name="Wang H."/>
            <person name="Xu D."/>
            <person name="Wang A."/>
            <person name="Fan W."/>
        </authorList>
    </citation>
    <scope>NUCLEOTIDE SEQUENCE</scope>
    <source>
        <strain evidence="1">WSJ</strain>
        <tissue evidence="1">Leaf</tissue>
    </source>
</reference>
<name>A0AAD8LHT3_TARER</name>
<dbReference type="EMBL" id="JAUHHV010000001">
    <property type="protein sequence ID" value="KAK1441069.1"/>
    <property type="molecule type" value="Genomic_DNA"/>
</dbReference>
<evidence type="ECO:0000313" key="2">
    <source>
        <dbReference type="Proteomes" id="UP001229421"/>
    </source>
</evidence>
<dbReference type="AlphaFoldDB" id="A0AAD8LHT3"/>
<gene>
    <name evidence="1" type="ORF">QVD17_06906</name>
</gene>
<comment type="caution">
    <text evidence="1">The sequence shown here is derived from an EMBL/GenBank/DDBJ whole genome shotgun (WGS) entry which is preliminary data.</text>
</comment>
<accession>A0AAD8LHT3</accession>
<keyword evidence="2" id="KW-1185">Reference proteome</keyword>
<sequence length="116" mass="12624">MSSSSTNDLNLQASSTCHCQHLRSPYSCQITISTANRQSHDSASASASSSLPKPCDGTNFVTIDAITTGGFLLDDDMIYEEAHHESFALIGKDDGDMQHSVLQQVKELRNGREQFS</sequence>
<proteinExistence type="predicted"/>
<evidence type="ECO:0000313" key="1">
    <source>
        <dbReference type="EMBL" id="KAK1441069.1"/>
    </source>
</evidence>
<protein>
    <submittedName>
        <fullName evidence="1">Uncharacterized protein</fullName>
    </submittedName>
</protein>